<dbReference type="Pfam" id="PF01591">
    <property type="entry name" value="6PF2K"/>
    <property type="match status" value="1"/>
</dbReference>
<dbReference type="FunFam" id="3.40.50.1240:FF:000001">
    <property type="entry name" value="6-phosphofructo-2-kinase/fructose-2, 6-bisphosphatase 3 isoform 2"/>
    <property type="match status" value="1"/>
</dbReference>
<organism evidence="20 21">
    <name type="scientific">Crotalus adamanteus</name>
    <name type="common">Eastern diamondback rattlesnake</name>
    <dbReference type="NCBI Taxonomy" id="8729"/>
    <lineage>
        <taxon>Eukaryota</taxon>
        <taxon>Metazoa</taxon>
        <taxon>Chordata</taxon>
        <taxon>Craniata</taxon>
        <taxon>Vertebrata</taxon>
        <taxon>Euteleostomi</taxon>
        <taxon>Lepidosauria</taxon>
        <taxon>Squamata</taxon>
        <taxon>Bifurcata</taxon>
        <taxon>Unidentata</taxon>
        <taxon>Episquamata</taxon>
        <taxon>Toxicofera</taxon>
        <taxon>Serpentes</taxon>
        <taxon>Colubroidea</taxon>
        <taxon>Viperidae</taxon>
        <taxon>Crotalinae</taxon>
        <taxon>Crotalus</taxon>
    </lineage>
</organism>
<dbReference type="InterPro" id="IPR013078">
    <property type="entry name" value="His_Pase_superF_clade-1"/>
</dbReference>
<feature type="active site" description="Tele-phosphohistidine intermediate" evidence="16">
    <location>
        <position position="434"/>
    </location>
</feature>
<dbReference type="PANTHER" id="PTHR10606">
    <property type="entry name" value="6-PHOSPHOFRUCTO-2-KINASE/FRUCTOSE-2,6-BISPHOSPHATASE"/>
    <property type="match status" value="1"/>
</dbReference>
<dbReference type="GO" id="GO:0006000">
    <property type="term" value="P:fructose metabolic process"/>
    <property type="evidence" value="ECO:0007669"/>
    <property type="project" value="InterPro"/>
</dbReference>
<dbReference type="GO" id="GO:0003873">
    <property type="term" value="F:6-phosphofructo-2-kinase activity"/>
    <property type="evidence" value="ECO:0007669"/>
    <property type="project" value="UniProtKB-EC"/>
</dbReference>
<evidence type="ECO:0000256" key="8">
    <source>
        <dbReference type="ARBA" id="ARBA00022777"/>
    </source>
</evidence>
<keyword evidence="6" id="KW-0808">Transferase</keyword>
<protein>
    <recommendedName>
        <fullName evidence="13">6-phosphofructo-2-kinase/fructose-2,6-bisphosphatase 2</fullName>
        <ecNumber evidence="3">2.7.1.105</ecNumber>
        <ecNumber evidence="4">3.1.3.46</ecNumber>
    </recommendedName>
    <alternativeName>
        <fullName evidence="14">6PF-2-K/Fru-2,6-P2ase heart-type isozyme</fullName>
    </alternativeName>
</protein>
<sequence>MKPVPIDLEFFPSFLSSFASLVLAYPALFCLAFTPLSIAASPKNCHPLPAHRLGGDKVTCARVPGRGLAALPGRISCGLGQLRLPAHPPTQESGLAVPDAGVLNFAGMPAGTGRKGRSRRVGGDLAQYSRMASLPRSFVPTLKGVSHPKGIRLKAKIRNLVIQNGGIVCLAAMSADAVAIPENINGNSYNQEGKPSNLRVSEKKCSWASYMTNSPTLIVMIGLPARGKTYVSKKLTRYLNWIGVPTKVFNLGVYRREAVKSYKSYDFFRHDNEEAMRIRKQCALVALEDVKVYLMEESGQIAVFDATNTTRERRDMILAFAKENSFKVFFVESVCDDPEVIAANILEVKVSSPDYPERNRENVMEDFLKRIECYKVTYQPLDPVDYDKDLSFIKVINVGQRFLVNRIQDYIQSKIVYYLMNIHIQPRTIYLCRHGESECNLIRKIGGDSGLSTRGKQFAGALKRFIKEQEIMDLKVWTSQLKRTIQTAEALGVPYEQWKILNEIDAGVCEEMTYEEIQRKYPEEFALRDQEKYLYRYPGGESYQDLVQRLEPVIMELERQENVLVISHQAVMRCLLAYFLDKSADELPYLRCPLHTIFKLTPVAYGCKLEMISLNVEAVDTHRDKPSTVNNLPKSQTPVRMRRNSFTPLASPDTLKRPRNYSVGSQPLNPTGSLLFQEAQDQQKLQESVQALQMESPCMEKSDAVI</sequence>
<feature type="domain" description="6-phosphofructo-2-kinase" evidence="19">
    <location>
        <begin position="204"/>
        <end position="426"/>
    </location>
</feature>
<keyword evidence="7" id="KW-0547">Nucleotide-binding</keyword>
<dbReference type="Pfam" id="PF00300">
    <property type="entry name" value="His_Phos_1"/>
    <property type="match status" value="1"/>
</dbReference>
<dbReference type="EMBL" id="JAOTOJ010000003">
    <property type="protein sequence ID" value="KAK9404546.1"/>
    <property type="molecule type" value="Genomic_DNA"/>
</dbReference>
<keyword evidence="5" id="KW-0597">Phosphoprotein</keyword>
<evidence type="ECO:0000256" key="2">
    <source>
        <dbReference type="ARBA" id="ARBA00008408"/>
    </source>
</evidence>
<evidence type="ECO:0000259" key="19">
    <source>
        <dbReference type="Pfam" id="PF01591"/>
    </source>
</evidence>
<dbReference type="SMART" id="SM00855">
    <property type="entry name" value="PGAM"/>
    <property type="match status" value="1"/>
</dbReference>
<dbReference type="FunFam" id="3.40.50.300:FF:000047">
    <property type="entry name" value="6-phosphofructo-2-kinase/fructose-2, 6-bisphosphatase 3 isoform 2"/>
    <property type="match status" value="1"/>
</dbReference>
<evidence type="ECO:0000256" key="5">
    <source>
        <dbReference type="ARBA" id="ARBA00022553"/>
    </source>
</evidence>
<dbReference type="Gene3D" id="3.40.50.1240">
    <property type="entry name" value="Phosphoglycerate mutase-like"/>
    <property type="match status" value="1"/>
</dbReference>
<evidence type="ECO:0000313" key="20">
    <source>
        <dbReference type="EMBL" id="KAK9404546.1"/>
    </source>
</evidence>
<evidence type="ECO:0000256" key="7">
    <source>
        <dbReference type="ARBA" id="ARBA00022741"/>
    </source>
</evidence>
<evidence type="ECO:0000256" key="3">
    <source>
        <dbReference type="ARBA" id="ARBA00012130"/>
    </source>
</evidence>
<evidence type="ECO:0000256" key="13">
    <source>
        <dbReference type="ARBA" id="ARBA00040487"/>
    </source>
</evidence>
<keyword evidence="11" id="KW-0007">Acetylation</keyword>
<evidence type="ECO:0000256" key="9">
    <source>
        <dbReference type="ARBA" id="ARBA00022801"/>
    </source>
</evidence>
<keyword evidence="12" id="KW-0511">Multifunctional enzyme</keyword>
<feature type="region of interest" description="Disordered" evidence="18">
    <location>
        <begin position="645"/>
        <end position="664"/>
    </location>
</feature>
<dbReference type="InterPro" id="IPR003094">
    <property type="entry name" value="6Pfruct_kin"/>
</dbReference>
<evidence type="ECO:0000256" key="11">
    <source>
        <dbReference type="ARBA" id="ARBA00022990"/>
    </source>
</evidence>
<keyword evidence="10" id="KW-0067">ATP-binding</keyword>
<evidence type="ECO:0000256" key="17">
    <source>
        <dbReference type="PIRSR" id="PIRSR613078-2"/>
    </source>
</evidence>
<dbReference type="GO" id="GO:0005524">
    <property type="term" value="F:ATP binding"/>
    <property type="evidence" value="ECO:0007669"/>
    <property type="project" value="UniProtKB-KW"/>
</dbReference>
<dbReference type="GO" id="GO:0004331">
    <property type="term" value="F:fructose-2,6-bisphosphate 2-phosphatase activity"/>
    <property type="evidence" value="ECO:0007669"/>
    <property type="project" value="UniProtKB-EC"/>
</dbReference>
<evidence type="ECO:0000256" key="10">
    <source>
        <dbReference type="ARBA" id="ARBA00022840"/>
    </source>
</evidence>
<dbReference type="Gene3D" id="3.40.50.300">
    <property type="entry name" value="P-loop containing nucleotide triphosphate hydrolases"/>
    <property type="match status" value="1"/>
</dbReference>
<comment type="function">
    <text evidence="1">Synthesis and degradation of fructose 2,6-bisphosphate.</text>
</comment>
<comment type="subunit">
    <text evidence="15">Homodimer. Forms a heterodimer with PFKFB3.</text>
</comment>
<dbReference type="EC" id="3.1.3.46" evidence="4"/>
<dbReference type="SUPFAM" id="SSF52540">
    <property type="entry name" value="P-loop containing nucleoside triphosphate hydrolases"/>
    <property type="match status" value="1"/>
</dbReference>
<dbReference type="CDD" id="cd07067">
    <property type="entry name" value="HP_PGM_like"/>
    <property type="match status" value="1"/>
</dbReference>
<comment type="similarity">
    <text evidence="2">In the C-terminal section; belongs to the phosphoglycerate mutase family.</text>
</comment>
<keyword evidence="9" id="KW-0378">Hydrolase</keyword>
<gene>
    <name evidence="20" type="ORF">NXF25_009373</name>
</gene>
<feature type="active site" description="Proton donor/acceptor" evidence="16">
    <location>
        <position position="503"/>
    </location>
</feature>
<dbReference type="InterPro" id="IPR013079">
    <property type="entry name" value="6Phosfructo_kin"/>
</dbReference>
<accession>A0AAW1BRS8</accession>
<keyword evidence="8" id="KW-0418">Kinase</keyword>
<feature type="binding site" evidence="17">
    <location>
        <position position="483"/>
    </location>
    <ligand>
        <name>substrate</name>
    </ligand>
</feature>
<evidence type="ECO:0000256" key="6">
    <source>
        <dbReference type="ARBA" id="ARBA00022679"/>
    </source>
</evidence>
<dbReference type="PROSITE" id="PS00175">
    <property type="entry name" value="PG_MUTASE"/>
    <property type="match status" value="1"/>
</dbReference>
<dbReference type="InterPro" id="IPR027417">
    <property type="entry name" value="P-loop_NTPase"/>
</dbReference>
<comment type="caution">
    <text evidence="20">The sequence shown here is derived from an EMBL/GenBank/DDBJ whole genome shotgun (WGS) entry which is preliminary data.</text>
</comment>
<evidence type="ECO:0000256" key="12">
    <source>
        <dbReference type="ARBA" id="ARBA00023268"/>
    </source>
</evidence>
<evidence type="ECO:0000313" key="21">
    <source>
        <dbReference type="Proteomes" id="UP001474421"/>
    </source>
</evidence>
<dbReference type="Proteomes" id="UP001474421">
    <property type="component" value="Unassembled WGS sequence"/>
</dbReference>
<dbReference type="GO" id="GO:0006003">
    <property type="term" value="P:fructose 2,6-bisphosphate metabolic process"/>
    <property type="evidence" value="ECO:0007669"/>
    <property type="project" value="InterPro"/>
</dbReference>
<evidence type="ECO:0000256" key="16">
    <source>
        <dbReference type="PIRSR" id="PIRSR613078-1"/>
    </source>
</evidence>
<name>A0AAW1BRS8_CROAD</name>
<evidence type="ECO:0000256" key="18">
    <source>
        <dbReference type="SAM" id="MobiDB-lite"/>
    </source>
</evidence>
<feature type="binding site" evidence="17">
    <location>
        <begin position="433"/>
        <end position="440"/>
    </location>
    <ligand>
        <name>substrate</name>
    </ligand>
</feature>
<dbReference type="PANTHER" id="PTHR10606:SF48">
    <property type="entry name" value="6-PHOSPHOFRUCTO-2-KINASE_FRUCTOSE-2,6-BISPHOSPHATASE 2"/>
    <property type="match status" value="1"/>
</dbReference>
<dbReference type="InterPro" id="IPR029033">
    <property type="entry name" value="His_PPase_superfam"/>
</dbReference>
<reference evidence="20 21" key="1">
    <citation type="journal article" date="2024" name="Proc. Natl. Acad. Sci. U.S.A.">
        <title>The genetic regulatory architecture and epigenomic basis for age-related changes in rattlesnake venom.</title>
        <authorList>
            <person name="Hogan M.P."/>
            <person name="Holding M.L."/>
            <person name="Nystrom G.S."/>
            <person name="Colston T.J."/>
            <person name="Bartlett D.A."/>
            <person name="Mason A.J."/>
            <person name="Ellsworth S.A."/>
            <person name="Rautsaw R.M."/>
            <person name="Lawrence K.C."/>
            <person name="Strickland J.L."/>
            <person name="He B."/>
            <person name="Fraser P."/>
            <person name="Margres M.J."/>
            <person name="Gilbert D.M."/>
            <person name="Gibbs H.L."/>
            <person name="Parkinson C.L."/>
            <person name="Rokyta D.R."/>
        </authorList>
    </citation>
    <scope>NUCLEOTIDE SEQUENCE [LARGE SCALE GENOMIC DNA]</scope>
    <source>
        <strain evidence="20">DRR0105</strain>
    </source>
</reference>
<proteinExistence type="inferred from homology"/>
<dbReference type="PRINTS" id="PR00991">
    <property type="entry name" value="6PFRUCTKNASE"/>
</dbReference>
<dbReference type="EC" id="2.7.1.105" evidence="3"/>
<evidence type="ECO:0000256" key="15">
    <source>
        <dbReference type="ARBA" id="ARBA00046386"/>
    </source>
</evidence>
<dbReference type="AlphaFoldDB" id="A0AAW1BRS8"/>
<evidence type="ECO:0000256" key="4">
    <source>
        <dbReference type="ARBA" id="ARBA00013067"/>
    </source>
</evidence>
<evidence type="ECO:0000256" key="14">
    <source>
        <dbReference type="ARBA" id="ARBA00041796"/>
    </source>
</evidence>
<dbReference type="SUPFAM" id="SSF53254">
    <property type="entry name" value="Phosphoglycerate mutase-like"/>
    <property type="match status" value="1"/>
</dbReference>
<dbReference type="GO" id="GO:0005829">
    <property type="term" value="C:cytosol"/>
    <property type="evidence" value="ECO:0007669"/>
    <property type="project" value="TreeGrafter"/>
</dbReference>
<dbReference type="InterPro" id="IPR001345">
    <property type="entry name" value="PG/BPGM_mutase_AS"/>
</dbReference>
<keyword evidence="21" id="KW-1185">Reference proteome</keyword>
<evidence type="ECO:0000256" key="1">
    <source>
        <dbReference type="ARBA" id="ARBA00003771"/>
    </source>
</evidence>